<gene>
    <name evidence="2" type="ORF">H9932_00550</name>
</gene>
<dbReference type="Pfam" id="PF13460">
    <property type="entry name" value="NAD_binding_10"/>
    <property type="match status" value="1"/>
</dbReference>
<dbReference type="Gene3D" id="3.40.50.720">
    <property type="entry name" value="NAD(P)-binding Rossmann-like Domain"/>
    <property type="match status" value="1"/>
</dbReference>
<reference evidence="2" key="2">
    <citation type="submission" date="2021-04" db="EMBL/GenBank/DDBJ databases">
        <authorList>
            <person name="Gilroy R."/>
        </authorList>
    </citation>
    <scope>NUCLEOTIDE SEQUENCE</scope>
    <source>
        <strain evidence="2">CHK130-7132</strain>
    </source>
</reference>
<dbReference type="InterPro" id="IPR051606">
    <property type="entry name" value="Polyketide_Oxido-like"/>
</dbReference>
<comment type="caution">
    <text evidence="2">The sequence shown here is derived from an EMBL/GenBank/DDBJ whole genome shotgun (WGS) entry which is preliminary data.</text>
</comment>
<sequence>MARIVILGGTGYAGSHLAQEAAARGHDVLALSRTAPEQIPAGVAHRAGDVRDEMFLAEALEGADVVVSALSPRGDMADLEAFRALIGTVGRLAREKGVRLGVIGGAGSLLVAEGGPKLVDTPDFPKEFAEEPRVLDAVLQDLRASEDEALDWFFVSPAGGFGSFAPGERTGTYRVGGDVLLTDENGESQLSGADLAIALVDEIESPAHRRTRFTVAY</sequence>
<proteinExistence type="predicted"/>
<accession>A0A9D2TF70</accession>
<reference evidence="2" key="1">
    <citation type="journal article" date="2021" name="PeerJ">
        <title>Extensive microbial diversity within the chicken gut microbiome revealed by metagenomics and culture.</title>
        <authorList>
            <person name="Gilroy R."/>
            <person name="Ravi A."/>
            <person name="Getino M."/>
            <person name="Pursley I."/>
            <person name="Horton D.L."/>
            <person name="Alikhan N.F."/>
            <person name="Baker D."/>
            <person name="Gharbi K."/>
            <person name="Hall N."/>
            <person name="Watson M."/>
            <person name="Adriaenssens E.M."/>
            <person name="Foster-Nyarko E."/>
            <person name="Jarju S."/>
            <person name="Secka A."/>
            <person name="Antonio M."/>
            <person name="Oren A."/>
            <person name="Chaudhuri R.R."/>
            <person name="La Ragione R."/>
            <person name="Hildebrand F."/>
            <person name="Pallen M.J."/>
        </authorList>
    </citation>
    <scope>NUCLEOTIDE SEQUENCE</scope>
    <source>
        <strain evidence="2">CHK130-7132</strain>
    </source>
</reference>
<dbReference type="PANTHER" id="PTHR43355">
    <property type="entry name" value="FLAVIN REDUCTASE (NADPH)"/>
    <property type="match status" value="1"/>
</dbReference>
<dbReference type="InterPro" id="IPR036291">
    <property type="entry name" value="NAD(P)-bd_dom_sf"/>
</dbReference>
<evidence type="ECO:0000259" key="1">
    <source>
        <dbReference type="Pfam" id="PF13460"/>
    </source>
</evidence>
<protein>
    <submittedName>
        <fullName evidence="2">NAD(P)H-binding protein</fullName>
    </submittedName>
</protein>
<evidence type="ECO:0000313" key="3">
    <source>
        <dbReference type="Proteomes" id="UP000823854"/>
    </source>
</evidence>
<name>A0A9D2TF70_9MICO</name>
<dbReference type="Proteomes" id="UP000823854">
    <property type="component" value="Unassembled WGS sequence"/>
</dbReference>
<dbReference type="SUPFAM" id="SSF51735">
    <property type="entry name" value="NAD(P)-binding Rossmann-fold domains"/>
    <property type="match status" value="1"/>
</dbReference>
<dbReference type="GO" id="GO:0016646">
    <property type="term" value="F:oxidoreductase activity, acting on the CH-NH group of donors, NAD or NADP as acceptor"/>
    <property type="evidence" value="ECO:0007669"/>
    <property type="project" value="TreeGrafter"/>
</dbReference>
<dbReference type="PANTHER" id="PTHR43355:SF2">
    <property type="entry name" value="FLAVIN REDUCTASE (NADPH)"/>
    <property type="match status" value="1"/>
</dbReference>
<feature type="domain" description="NAD(P)-binding" evidence="1">
    <location>
        <begin position="8"/>
        <end position="206"/>
    </location>
</feature>
<organism evidence="2 3">
    <name type="scientific">Candidatus Brachybacterium intestinipullorum</name>
    <dbReference type="NCBI Taxonomy" id="2838512"/>
    <lineage>
        <taxon>Bacteria</taxon>
        <taxon>Bacillati</taxon>
        <taxon>Actinomycetota</taxon>
        <taxon>Actinomycetes</taxon>
        <taxon>Micrococcales</taxon>
        <taxon>Dermabacteraceae</taxon>
        <taxon>Brachybacterium</taxon>
    </lineage>
</organism>
<dbReference type="EMBL" id="DWWC01000012">
    <property type="protein sequence ID" value="HJC68155.1"/>
    <property type="molecule type" value="Genomic_DNA"/>
</dbReference>
<evidence type="ECO:0000313" key="2">
    <source>
        <dbReference type="EMBL" id="HJC68155.1"/>
    </source>
</evidence>
<dbReference type="AlphaFoldDB" id="A0A9D2TF70"/>
<dbReference type="InterPro" id="IPR016040">
    <property type="entry name" value="NAD(P)-bd_dom"/>
</dbReference>